<evidence type="ECO:0000256" key="5">
    <source>
        <dbReference type="HAMAP-Rule" id="MF_00340"/>
    </source>
</evidence>
<accession>A0A2H0RIQ3</accession>
<gene>
    <name evidence="5 7" type="primary">rpmF</name>
    <name evidence="7" type="ORF">COV09_00165</name>
</gene>
<proteinExistence type="inferred from homology"/>
<dbReference type="SUPFAM" id="SSF57829">
    <property type="entry name" value="Zn-binding ribosomal proteins"/>
    <property type="match status" value="1"/>
</dbReference>
<comment type="caution">
    <text evidence="7">The sequence shown here is derived from an EMBL/GenBank/DDBJ whole genome shotgun (WGS) entry which is preliminary data.</text>
</comment>
<dbReference type="EMBL" id="PCYJ01000004">
    <property type="protein sequence ID" value="PIR45665.1"/>
    <property type="molecule type" value="Genomic_DNA"/>
</dbReference>
<reference evidence="7 8" key="1">
    <citation type="submission" date="2017-09" db="EMBL/GenBank/DDBJ databases">
        <title>Depth-based differentiation of microbial function through sediment-hosted aquifers and enrichment of novel symbionts in the deep terrestrial subsurface.</title>
        <authorList>
            <person name="Probst A.J."/>
            <person name="Ladd B."/>
            <person name="Jarett J.K."/>
            <person name="Geller-Mcgrath D.E."/>
            <person name="Sieber C.M."/>
            <person name="Emerson J.B."/>
            <person name="Anantharaman K."/>
            <person name="Thomas B.C."/>
            <person name="Malmstrom R."/>
            <person name="Stieglmeier M."/>
            <person name="Klingl A."/>
            <person name="Woyke T."/>
            <person name="Ryan C.M."/>
            <person name="Banfield J.F."/>
        </authorList>
    </citation>
    <scope>NUCLEOTIDE SEQUENCE [LARGE SCALE GENOMIC DNA]</scope>
    <source>
        <strain evidence="7">CG10_big_fil_rev_8_21_14_0_10_50_13</strain>
    </source>
</reference>
<evidence type="ECO:0000256" key="1">
    <source>
        <dbReference type="ARBA" id="ARBA00008560"/>
    </source>
</evidence>
<name>A0A2H0RIQ3_9BACT</name>
<dbReference type="Proteomes" id="UP000230906">
    <property type="component" value="Unassembled WGS sequence"/>
</dbReference>
<keyword evidence="3 5" id="KW-0687">Ribonucleoprotein</keyword>
<evidence type="ECO:0000313" key="8">
    <source>
        <dbReference type="Proteomes" id="UP000230906"/>
    </source>
</evidence>
<sequence>MVIRMRHTRAHTGNRRSHHGLSTPRLSRCAKCGEAHLRHRLCEHCGSYRGQTVIDVTAAVAKKQSKAKKVEAETK</sequence>
<dbReference type="GO" id="GO:0003735">
    <property type="term" value="F:structural constituent of ribosome"/>
    <property type="evidence" value="ECO:0007669"/>
    <property type="project" value="InterPro"/>
</dbReference>
<organism evidence="7 8">
    <name type="scientific">Candidatus Vogelbacteria bacterium CG10_big_fil_rev_8_21_14_0_10_50_13</name>
    <dbReference type="NCBI Taxonomy" id="1975044"/>
    <lineage>
        <taxon>Bacteria</taxon>
        <taxon>Candidatus Vogeliibacteriota</taxon>
    </lineage>
</organism>
<evidence type="ECO:0000256" key="2">
    <source>
        <dbReference type="ARBA" id="ARBA00022980"/>
    </source>
</evidence>
<dbReference type="InterPro" id="IPR002677">
    <property type="entry name" value="Ribosomal_bL32"/>
</dbReference>
<feature type="region of interest" description="Disordered" evidence="6">
    <location>
        <begin position="1"/>
        <end position="25"/>
    </location>
</feature>
<dbReference type="Pfam" id="PF01783">
    <property type="entry name" value="Ribosomal_L32p"/>
    <property type="match status" value="1"/>
</dbReference>
<evidence type="ECO:0000256" key="4">
    <source>
        <dbReference type="ARBA" id="ARBA00035178"/>
    </source>
</evidence>
<dbReference type="HAMAP" id="MF_00340">
    <property type="entry name" value="Ribosomal_bL32"/>
    <property type="match status" value="1"/>
</dbReference>
<feature type="compositionally biased region" description="Basic residues" evidence="6">
    <location>
        <begin position="1"/>
        <end position="19"/>
    </location>
</feature>
<protein>
    <recommendedName>
        <fullName evidence="4 5">Large ribosomal subunit protein bL32</fullName>
    </recommendedName>
</protein>
<dbReference type="GO" id="GO:0015934">
    <property type="term" value="C:large ribosomal subunit"/>
    <property type="evidence" value="ECO:0007669"/>
    <property type="project" value="InterPro"/>
</dbReference>
<keyword evidence="2 5" id="KW-0689">Ribosomal protein</keyword>
<dbReference type="PANTHER" id="PTHR35534">
    <property type="entry name" value="50S RIBOSOMAL PROTEIN L32"/>
    <property type="match status" value="1"/>
</dbReference>
<dbReference type="InterPro" id="IPR044957">
    <property type="entry name" value="Ribosomal_bL32_bact"/>
</dbReference>
<dbReference type="GO" id="GO:0006412">
    <property type="term" value="P:translation"/>
    <property type="evidence" value="ECO:0007669"/>
    <property type="project" value="UniProtKB-UniRule"/>
</dbReference>
<comment type="similarity">
    <text evidence="1 5">Belongs to the bacterial ribosomal protein bL32 family.</text>
</comment>
<evidence type="ECO:0000256" key="6">
    <source>
        <dbReference type="SAM" id="MobiDB-lite"/>
    </source>
</evidence>
<dbReference type="InterPro" id="IPR011332">
    <property type="entry name" value="Ribosomal_zn-bd"/>
</dbReference>
<evidence type="ECO:0000313" key="7">
    <source>
        <dbReference type="EMBL" id="PIR45665.1"/>
    </source>
</evidence>
<dbReference type="PANTHER" id="PTHR35534:SF1">
    <property type="entry name" value="LARGE RIBOSOMAL SUBUNIT PROTEIN BL32"/>
    <property type="match status" value="1"/>
</dbReference>
<dbReference type="NCBIfam" id="TIGR01031">
    <property type="entry name" value="rpmF_bact"/>
    <property type="match status" value="1"/>
</dbReference>
<dbReference type="AlphaFoldDB" id="A0A2H0RIQ3"/>
<evidence type="ECO:0000256" key="3">
    <source>
        <dbReference type="ARBA" id="ARBA00023274"/>
    </source>
</evidence>